<proteinExistence type="predicted"/>
<feature type="compositionally biased region" description="Acidic residues" evidence="1">
    <location>
        <begin position="60"/>
        <end position="81"/>
    </location>
</feature>
<evidence type="ECO:0000256" key="1">
    <source>
        <dbReference type="SAM" id="MobiDB-lite"/>
    </source>
</evidence>
<gene>
    <name evidence="2" type="ORF">SAMN02927923_02224</name>
</gene>
<name>A0A1G5IPZ7_9HYPH</name>
<evidence type="ECO:0000313" key="2">
    <source>
        <dbReference type="EMBL" id="SCY77669.1"/>
    </source>
</evidence>
<dbReference type="OrthoDB" id="8019848at2"/>
<sequence>MFTLTISDKPIAITNADEEEARELLMSEDFKEDLKYLESEGAPIWDGIATLNVRPATDEEKTEFEGADFDDEEDDEDEEEGPYIMFLVDVTDPDEADED</sequence>
<organism evidence="2 3">
    <name type="scientific">Microvirga guangxiensis</name>
    <dbReference type="NCBI Taxonomy" id="549386"/>
    <lineage>
        <taxon>Bacteria</taxon>
        <taxon>Pseudomonadati</taxon>
        <taxon>Pseudomonadota</taxon>
        <taxon>Alphaproteobacteria</taxon>
        <taxon>Hyphomicrobiales</taxon>
        <taxon>Methylobacteriaceae</taxon>
        <taxon>Microvirga</taxon>
    </lineage>
</organism>
<reference evidence="2 3" key="1">
    <citation type="submission" date="2016-10" db="EMBL/GenBank/DDBJ databases">
        <authorList>
            <person name="de Groot N.N."/>
        </authorList>
    </citation>
    <scope>NUCLEOTIDE SEQUENCE [LARGE SCALE GENOMIC DNA]</scope>
    <source>
        <strain evidence="2 3">CGMCC 1.7666</strain>
    </source>
</reference>
<keyword evidence="3" id="KW-1185">Reference proteome</keyword>
<evidence type="ECO:0000313" key="3">
    <source>
        <dbReference type="Proteomes" id="UP000199569"/>
    </source>
</evidence>
<dbReference type="STRING" id="549386.SAMN02927923_02224"/>
<feature type="region of interest" description="Disordered" evidence="1">
    <location>
        <begin position="56"/>
        <end position="82"/>
    </location>
</feature>
<dbReference type="Proteomes" id="UP000199569">
    <property type="component" value="Unassembled WGS sequence"/>
</dbReference>
<dbReference type="AlphaFoldDB" id="A0A1G5IPZ7"/>
<accession>A0A1G5IPZ7</accession>
<dbReference type="EMBL" id="FMVJ01000006">
    <property type="protein sequence ID" value="SCY77669.1"/>
    <property type="molecule type" value="Genomic_DNA"/>
</dbReference>
<protein>
    <submittedName>
        <fullName evidence="2">Uncharacterized protein</fullName>
    </submittedName>
</protein>
<dbReference type="RefSeq" id="WP_091134362.1">
    <property type="nucleotide sequence ID" value="NZ_FMVJ01000006.1"/>
</dbReference>